<dbReference type="STRING" id="169427.SAMN05192548_104532"/>
<evidence type="ECO:0000313" key="3">
    <source>
        <dbReference type="EMBL" id="SHK92018.1"/>
    </source>
</evidence>
<protein>
    <submittedName>
        <fullName evidence="3">Uncharacterized protein</fullName>
    </submittedName>
</protein>
<proteinExistence type="predicted"/>
<dbReference type="EMBL" id="FRAB01000045">
    <property type="protein sequence ID" value="SHK92018.1"/>
    <property type="molecule type" value="Genomic_DNA"/>
</dbReference>
<keyword evidence="2" id="KW-0812">Transmembrane</keyword>
<sequence length="389" mass="43360">MGEAQRERGQHDWRNDTTGSQLKQNNENSYTWACMVCGTSNDGRHCSQCECPAEVEGRELAHRQKAFRQGIEYKAEPVVSPVNQLPLHELPRFWLLRWIVRHWRGWYSLGVSYWLNGLPRMVLLIVLMALVRMRPVVAHRLDVWLILLIELVLLTYIWLGLGIWRSARRHIADTGRRFWARCAQVVVVLGAFAAAFTFLANVGTVTQELALYRTLENMPKLSVTTDVQGTRLYVRGTLVRGSGDAIAAAISVHPMLRVVQISGPGGLLDEARIAGNAVKDRQLATFVATECDSACTLIFMSSSRRVLHRSGSLGFHSPIMAPLTVANLFAYAAQMRTELIQLGATPNFAALASSVDSQTLWRPDAETLLANHVVTNLTDAMDWNGLSAN</sequence>
<evidence type="ECO:0000256" key="1">
    <source>
        <dbReference type="SAM" id="MobiDB-lite"/>
    </source>
</evidence>
<dbReference type="Proteomes" id="UP000184395">
    <property type="component" value="Unassembled WGS sequence"/>
</dbReference>
<name>A0A1M6WEB8_9BURK</name>
<keyword evidence="2" id="KW-0472">Membrane</keyword>
<feature type="transmembrane region" description="Helical" evidence="2">
    <location>
        <begin position="143"/>
        <end position="166"/>
    </location>
</feature>
<reference evidence="3 4" key="1">
    <citation type="submission" date="2016-11" db="EMBL/GenBank/DDBJ databases">
        <authorList>
            <person name="Jaros S."/>
            <person name="Januszkiewicz K."/>
            <person name="Wedrychowicz H."/>
        </authorList>
    </citation>
    <scope>NUCLEOTIDE SEQUENCE [LARGE SCALE GENOMIC DNA]</scope>
    <source>
        <strain evidence="3 4">LMG 20594</strain>
    </source>
</reference>
<dbReference type="SUPFAM" id="SSF52096">
    <property type="entry name" value="ClpP/crotonase"/>
    <property type="match status" value="1"/>
</dbReference>
<dbReference type="AlphaFoldDB" id="A0A1M6WEB8"/>
<dbReference type="InterPro" id="IPR029045">
    <property type="entry name" value="ClpP/crotonase-like_dom_sf"/>
</dbReference>
<feature type="transmembrane region" description="Helical" evidence="2">
    <location>
        <begin position="106"/>
        <end position="131"/>
    </location>
</feature>
<accession>A0A1M6WEB8</accession>
<evidence type="ECO:0000313" key="4">
    <source>
        <dbReference type="Proteomes" id="UP000184395"/>
    </source>
</evidence>
<evidence type="ECO:0000256" key="2">
    <source>
        <dbReference type="SAM" id="Phobius"/>
    </source>
</evidence>
<organism evidence="3 4">
    <name type="scientific">Paraburkholderia terricola</name>
    <dbReference type="NCBI Taxonomy" id="169427"/>
    <lineage>
        <taxon>Bacteria</taxon>
        <taxon>Pseudomonadati</taxon>
        <taxon>Pseudomonadota</taxon>
        <taxon>Betaproteobacteria</taxon>
        <taxon>Burkholderiales</taxon>
        <taxon>Burkholderiaceae</taxon>
        <taxon>Paraburkholderia</taxon>
    </lineage>
</organism>
<feature type="region of interest" description="Disordered" evidence="1">
    <location>
        <begin position="1"/>
        <end position="24"/>
    </location>
</feature>
<gene>
    <name evidence="3" type="ORF">SAMN05192548_104532</name>
</gene>
<keyword evidence="2" id="KW-1133">Transmembrane helix</keyword>
<feature type="compositionally biased region" description="Basic and acidic residues" evidence="1">
    <location>
        <begin position="1"/>
        <end position="15"/>
    </location>
</feature>
<feature type="transmembrane region" description="Helical" evidence="2">
    <location>
        <begin position="178"/>
        <end position="200"/>
    </location>
</feature>